<keyword evidence="2" id="KW-1185">Reference proteome</keyword>
<evidence type="ECO:0000313" key="2">
    <source>
        <dbReference type="Proteomes" id="UP000827976"/>
    </source>
</evidence>
<protein>
    <submittedName>
        <fullName evidence="1">Gnk2-homologous domain-containing protein</fullName>
    </submittedName>
</protein>
<dbReference type="Proteomes" id="UP000827976">
    <property type="component" value="Chromosome 6"/>
</dbReference>
<gene>
    <name evidence="1" type="ORF">IHE45_06G082400</name>
</gene>
<sequence>MTTSSSSFSSSSSSSSSHHHYYLLLFFFFFFMSFISTTTTTTTTTSPTTFIYAGCSQSKYPPNSPYEQNLNSLLSTLSLSSSLTLFSNSSSSTFSSSSPAFALFQCLPSLPLPSCSSCIHTSLSQLSSLCSSATSATILLHSCLLRYSNSSFFGHSDTTLLLKNCGSSLPSPPFSSDITTMLDTTLSQLQTSSSSSSYNVAGAGYFQAESQCDGDLSPKSCAECVNLAVRQLRNACGGAVAGDVYLGRCFARFWSINALYSHTPSSSSSSSSSGNEGEKTFAILIGLMAGIALLIVFLTFIRRAATDGK</sequence>
<name>A0ACB7VYG8_DIOAL</name>
<organism evidence="1 2">
    <name type="scientific">Dioscorea alata</name>
    <name type="common">Purple yam</name>
    <dbReference type="NCBI Taxonomy" id="55571"/>
    <lineage>
        <taxon>Eukaryota</taxon>
        <taxon>Viridiplantae</taxon>
        <taxon>Streptophyta</taxon>
        <taxon>Embryophyta</taxon>
        <taxon>Tracheophyta</taxon>
        <taxon>Spermatophyta</taxon>
        <taxon>Magnoliopsida</taxon>
        <taxon>Liliopsida</taxon>
        <taxon>Dioscoreales</taxon>
        <taxon>Dioscoreaceae</taxon>
        <taxon>Dioscorea</taxon>
    </lineage>
</organism>
<proteinExistence type="predicted"/>
<comment type="caution">
    <text evidence="1">The sequence shown here is derived from an EMBL/GenBank/DDBJ whole genome shotgun (WGS) entry which is preliminary data.</text>
</comment>
<evidence type="ECO:0000313" key="1">
    <source>
        <dbReference type="EMBL" id="KAH7679799.1"/>
    </source>
</evidence>
<dbReference type="EMBL" id="CM037016">
    <property type="protein sequence ID" value="KAH7679799.1"/>
    <property type="molecule type" value="Genomic_DNA"/>
</dbReference>
<accession>A0ACB7VYG8</accession>
<reference evidence="2" key="1">
    <citation type="journal article" date="2022" name="Nat. Commun.">
        <title>Chromosome evolution and the genetic basis of agronomically important traits in greater yam.</title>
        <authorList>
            <person name="Bredeson J.V."/>
            <person name="Lyons J.B."/>
            <person name="Oniyinde I.O."/>
            <person name="Okereke N.R."/>
            <person name="Kolade O."/>
            <person name="Nnabue I."/>
            <person name="Nwadili C.O."/>
            <person name="Hribova E."/>
            <person name="Parker M."/>
            <person name="Nwogha J."/>
            <person name="Shu S."/>
            <person name="Carlson J."/>
            <person name="Kariba R."/>
            <person name="Muthemba S."/>
            <person name="Knop K."/>
            <person name="Barton G.J."/>
            <person name="Sherwood A.V."/>
            <person name="Lopez-Montes A."/>
            <person name="Asiedu R."/>
            <person name="Jamnadass R."/>
            <person name="Muchugi A."/>
            <person name="Goodstein D."/>
            <person name="Egesi C.N."/>
            <person name="Featherston J."/>
            <person name="Asfaw A."/>
            <person name="Simpson G.G."/>
            <person name="Dolezel J."/>
            <person name="Hendre P.S."/>
            <person name="Van Deynze A."/>
            <person name="Kumar P.L."/>
            <person name="Obidiegwu J.E."/>
            <person name="Bhattacharjee R."/>
            <person name="Rokhsar D.S."/>
        </authorList>
    </citation>
    <scope>NUCLEOTIDE SEQUENCE [LARGE SCALE GENOMIC DNA]</scope>
    <source>
        <strain evidence="2">cv. TDa95/00328</strain>
    </source>
</reference>